<dbReference type="InterPro" id="IPR029149">
    <property type="entry name" value="Creatin/AminoP/Spt16_N"/>
</dbReference>
<dbReference type="EMBL" id="JAVFCB010000005">
    <property type="protein sequence ID" value="MDQ4214309.1"/>
    <property type="molecule type" value="Genomic_DNA"/>
</dbReference>
<dbReference type="Gene3D" id="3.90.230.10">
    <property type="entry name" value="Creatinase/methionine aminopeptidase superfamily"/>
    <property type="match status" value="1"/>
</dbReference>
<protein>
    <submittedName>
        <fullName evidence="2">Xaa-Pro peptidase family protein</fullName>
    </submittedName>
</protein>
<organism evidence="2 3">
    <name type="scientific">Microbacterium capsulatum</name>
    <dbReference type="NCBI Taxonomy" id="3041921"/>
    <lineage>
        <taxon>Bacteria</taxon>
        <taxon>Bacillati</taxon>
        <taxon>Actinomycetota</taxon>
        <taxon>Actinomycetes</taxon>
        <taxon>Micrococcales</taxon>
        <taxon>Microbacteriaceae</taxon>
        <taxon>Microbacterium</taxon>
    </lineage>
</organism>
<dbReference type="InterPro" id="IPR000994">
    <property type="entry name" value="Pept_M24"/>
</dbReference>
<evidence type="ECO:0000313" key="3">
    <source>
        <dbReference type="Proteomes" id="UP001230289"/>
    </source>
</evidence>
<dbReference type="PANTHER" id="PTHR46112">
    <property type="entry name" value="AMINOPEPTIDASE"/>
    <property type="match status" value="1"/>
</dbReference>
<dbReference type="SUPFAM" id="SSF53092">
    <property type="entry name" value="Creatinase/prolidase N-terminal domain"/>
    <property type="match status" value="1"/>
</dbReference>
<evidence type="ECO:0000313" key="2">
    <source>
        <dbReference type="EMBL" id="MDQ4214309.1"/>
    </source>
</evidence>
<gene>
    <name evidence="2" type="ORF">RBR11_10320</name>
</gene>
<feature type="domain" description="Peptidase M24" evidence="1">
    <location>
        <begin position="202"/>
        <end position="451"/>
    </location>
</feature>
<sequence>MREPGAVKIERFEDLLRGFEPSFEFEPIGQVPESDYEDRIRRIRRDAVVAGHEVILINASMVGWYHTSNGYLRYVCDWPREGVLILPTDENIAPELLTIYSGAVLLPPAGEAVGIADIWQVGIVGREYTGRPGNTTDNVIAASVSVLKRMGLTRTQIGLIGDLQSTPIWSGLREALPSAKFVEDAGIIDRMQLVRSKAEQDQIRAASRLVSIGYEAACHVLRAGVTDYEVYAAFTYAQMTRGGETGDGYQLGVNEFGTHCGKPYGRTIRNGDILNLYVSNVCYHGYSSQTSRMMVVGDITAKQEEVLDMTVDAVRRAERVIRPGIPASALNNAAFEAYVERGYLDSVETGRMPFNWSAQDDGTPRRIPYQHVPDPDWEAQGRTLMHVYPATPGPHNPNLGHQIDMMGFLEYNITSLNTEILKPGMIFVLHAQWLEPQVAGSNIGDLYLVTEDGYENLSHHTPLEPYRVGA</sequence>
<proteinExistence type="predicted"/>
<dbReference type="CDD" id="cd01066">
    <property type="entry name" value="APP_MetAP"/>
    <property type="match status" value="1"/>
</dbReference>
<dbReference type="Pfam" id="PF00557">
    <property type="entry name" value="Peptidase_M24"/>
    <property type="match status" value="1"/>
</dbReference>
<comment type="caution">
    <text evidence="2">The sequence shown here is derived from an EMBL/GenBank/DDBJ whole genome shotgun (WGS) entry which is preliminary data.</text>
</comment>
<name>A0ABU0XI06_9MICO</name>
<dbReference type="RefSeq" id="WP_308489244.1">
    <property type="nucleotide sequence ID" value="NZ_JAVFCB010000005.1"/>
</dbReference>
<dbReference type="PANTHER" id="PTHR46112:SF2">
    <property type="entry name" value="XAA-PRO AMINOPEPTIDASE P-RELATED"/>
    <property type="match status" value="1"/>
</dbReference>
<dbReference type="Gene3D" id="3.40.350.10">
    <property type="entry name" value="Creatinase/prolidase N-terminal domain"/>
    <property type="match status" value="1"/>
</dbReference>
<dbReference type="Proteomes" id="UP001230289">
    <property type="component" value="Unassembled WGS sequence"/>
</dbReference>
<dbReference type="InterPro" id="IPR050659">
    <property type="entry name" value="Peptidase_M24B"/>
</dbReference>
<dbReference type="SUPFAM" id="SSF55920">
    <property type="entry name" value="Creatinase/aminopeptidase"/>
    <property type="match status" value="1"/>
</dbReference>
<accession>A0ABU0XI06</accession>
<evidence type="ECO:0000259" key="1">
    <source>
        <dbReference type="Pfam" id="PF00557"/>
    </source>
</evidence>
<reference evidence="2 3" key="1">
    <citation type="submission" date="2023-08" db="EMBL/GenBank/DDBJ databases">
        <title>Microbacterium sp. nov., isolated from a waste landfill.</title>
        <authorList>
            <person name="Wen W."/>
        </authorList>
    </citation>
    <scope>NUCLEOTIDE SEQUENCE [LARGE SCALE GENOMIC DNA]</scope>
    <source>
        <strain evidence="2 3">ASV81</strain>
    </source>
</reference>
<keyword evidence="3" id="KW-1185">Reference proteome</keyword>
<dbReference type="InterPro" id="IPR036005">
    <property type="entry name" value="Creatinase/aminopeptidase-like"/>
</dbReference>